<dbReference type="InterPro" id="IPR009012">
    <property type="entry name" value="GrpE_head"/>
</dbReference>
<dbReference type="GO" id="GO:0051087">
    <property type="term" value="F:protein-folding chaperone binding"/>
    <property type="evidence" value="ECO:0007669"/>
    <property type="project" value="InterPro"/>
</dbReference>
<dbReference type="NCBIfam" id="NF010748">
    <property type="entry name" value="PRK14150.1"/>
    <property type="match status" value="1"/>
</dbReference>
<dbReference type="GO" id="GO:0005829">
    <property type="term" value="C:cytosol"/>
    <property type="evidence" value="ECO:0007669"/>
    <property type="project" value="TreeGrafter"/>
</dbReference>
<evidence type="ECO:0000256" key="3">
    <source>
        <dbReference type="ARBA" id="ARBA00011738"/>
    </source>
</evidence>
<keyword evidence="5 10" id="KW-0346">Stress response</keyword>
<dbReference type="FunFam" id="2.30.22.10:FF:000001">
    <property type="entry name" value="Protein GrpE"/>
    <property type="match status" value="1"/>
</dbReference>
<dbReference type="GO" id="GO:0042803">
    <property type="term" value="F:protein homodimerization activity"/>
    <property type="evidence" value="ECO:0007669"/>
    <property type="project" value="InterPro"/>
</dbReference>
<dbReference type="SUPFAM" id="SSF58014">
    <property type="entry name" value="Coiled-coil domain of nucleotide exchange factor GrpE"/>
    <property type="match status" value="1"/>
</dbReference>
<dbReference type="AlphaFoldDB" id="A0A380MTQ0"/>
<evidence type="ECO:0000256" key="5">
    <source>
        <dbReference type="ARBA" id="ARBA00023016"/>
    </source>
</evidence>
<dbReference type="HAMAP" id="MF_01151">
    <property type="entry name" value="GrpE"/>
    <property type="match status" value="1"/>
</dbReference>
<keyword evidence="16" id="KW-1185">Reference proteome</keyword>
<keyword evidence="6 10" id="KW-0143">Chaperone</keyword>
<evidence type="ECO:0000256" key="8">
    <source>
        <dbReference type="ARBA" id="ARBA00072274"/>
    </source>
</evidence>
<dbReference type="OrthoDB" id="9789811at2"/>
<dbReference type="PANTHER" id="PTHR21237:SF23">
    <property type="entry name" value="GRPE PROTEIN HOMOLOG, MITOCHONDRIAL"/>
    <property type="match status" value="1"/>
</dbReference>
<evidence type="ECO:0000256" key="1">
    <source>
        <dbReference type="ARBA" id="ARBA00004496"/>
    </source>
</evidence>
<dbReference type="InterPro" id="IPR013805">
    <property type="entry name" value="GrpE_CC"/>
</dbReference>
<dbReference type="PANTHER" id="PTHR21237">
    <property type="entry name" value="GRPE PROTEIN"/>
    <property type="match status" value="1"/>
</dbReference>
<keyword evidence="13" id="KW-0175">Coiled coil</keyword>
<comment type="subunit">
    <text evidence="3 10">Homodimer.</text>
</comment>
<dbReference type="Gene3D" id="2.30.22.10">
    <property type="entry name" value="Head domain of nucleotide exchange factor GrpE"/>
    <property type="match status" value="1"/>
</dbReference>
<dbReference type="PRINTS" id="PR00773">
    <property type="entry name" value="GRPEPROTEIN"/>
</dbReference>
<evidence type="ECO:0000256" key="9">
    <source>
        <dbReference type="ARBA" id="ARBA00076414"/>
    </source>
</evidence>
<dbReference type="EMBL" id="UHIC01000001">
    <property type="protein sequence ID" value="SUO95436.1"/>
    <property type="molecule type" value="Genomic_DNA"/>
</dbReference>
<evidence type="ECO:0000256" key="13">
    <source>
        <dbReference type="SAM" id="Coils"/>
    </source>
</evidence>
<comment type="similarity">
    <text evidence="2 10 12">Belongs to the GrpE family.</text>
</comment>
<dbReference type="InterPro" id="IPR000740">
    <property type="entry name" value="GrpE"/>
</dbReference>
<dbReference type="SUPFAM" id="SSF51064">
    <property type="entry name" value="Head domain of nucleotide exchange factor GrpE"/>
    <property type="match status" value="1"/>
</dbReference>
<reference evidence="15 16" key="1">
    <citation type="submission" date="2018-06" db="EMBL/GenBank/DDBJ databases">
        <authorList>
            <consortium name="Pathogen Informatics"/>
            <person name="Doyle S."/>
        </authorList>
    </citation>
    <scope>NUCLEOTIDE SEQUENCE [LARGE SCALE GENOMIC DNA]</scope>
    <source>
        <strain evidence="15 16">NCTC13337</strain>
    </source>
</reference>
<dbReference type="Proteomes" id="UP000254601">
    <property type="component" value="Unassembled WGS sequence"/>
</dbReference>
<dbReference type="Gene3D" id="3.90.20.20">
    <property type="match status" value="1"/>
</dbReference>
<feature type="compositionally biased region" description="Basic and acidic residues" evidence="14">
    <location>
        <begin position="1"/>
        <end position="11"/>
    </location>
</feature>
<keyword evidence="4 10" id="KW-0963">Cytoplasm</keyword>
<dbReference type="GO" id="GO:0006457">
    <property type="term" value="P:protein folding"/>
    <property type="evidence" value="ECO:0007669"/>
    <property type="project" value="InterPro"/>
</dbReference>
<proteinExistence type="inferred from homology"/>
<evidence type="ECO:0000256" key="7">
    <source>
        <dbReference type="ARBA" id="ARBA00053401"/>
    </source>
</evidence>
<feature type="coiled-coil region" evidence="13">
    <location>
        <begin position="50"/>
        <end position="77"/>
    </location>
</feature>
<evidence type="ECO:0000256" key="4">
    <source>
        <dbReference type="ARBA" id="ARBA00022490"/>
    </source>
</evidence>
<evidence type="ECO:0000256" key="11">
    <source>
        <dbReference type="RuleBase" id="RU000639"/>
    </source>
</evidence>
<protein>
    <recommendedName>
        <fullName evidence="8 10">Protein GrpE</fullName>
    </recommendedName>
    <alternativeName>
        <fullName evidence="9 10">HSP-70 cofactor</fullName>
    </alternativeName>
</protein>
<organism evidence="15 16">
    <name type="scientific">Suttonella ornithocola</name>
    <dbReference type="NCBI Taxonomy" id="279832"/>
    <lineage>
        <taxon>Bacteria</taxon>
        <taxon>Pseudomonadati</taxon>
        <taxon>Pseudomonadota</taxon>
        <taxon>Gammaproteobacteria</taxon>
        <taxon>Cardiobacteriales</taxon>
        <taxon>Cardiobacteriaceae</taxon>
        <taxon>Suttonella</taxon>
    </lineage>
</organism>
<feature type="region of interest" description="Disordered" evidence="14">
    <location>
        <begin position="1"/>
        <end position="34"/>
    </location>
</feature>
<evidence type="ECO:0000256" key="14">
    <source>
        <dbReference type="SAM" id="MobiDB-lite"/>
    </source>
</evidence>
<dbReference type="CDD" id="cd00446">
    <property type="entry name" value="GrpE"/>
    <property type="match status" value="1"/>
</dbReference>
<evidence type="ECO:0000313" key="15">
    <source>
        <dbReference type="EMBL" id="SUO95436.1"/>
    </source>
</evidence>
<evidence type="ECO:0000256" key="10">
    <source>
        <dbReference type="HAMAP-Rule" id="MF_01151"/>
    </source>
</evidence>
<dbReference type="GO" id="GO:0000774">
    <property type="term" value="F:adenyl-nucleotide exchange factor activity"/>
    <property type="evidence" value="ECO:0007669"/>
    <property type="project" value="InterPro"/>
</dbReference>
<name>A0A380MTQ0_9GAMM</name>
<sequence length="200" mass="22449">MSSENHQKSTVEQESIDSAGENESTQPIDADTIAQEFESCQFIDPRDEEIAKLSEQVAILKDQVIRERAENDNLRKRQERELSNAHKFAAERLIKDLLPVLDSLTLGLQAAEENAEKPEAIKQFIEGSEMTLKILRENLQKNGVEEINPVGEKFNPELHEAVTMVPSPEHENNTVLHVAQKGYVLNGRTVRAAQVVVAKN</sequence>
<gene>
    <name evidence="10 15" type="primary">grpE</name>
    <name evidence="15" type="ORF">NCTC13337_01333</name>
</gene>
<evidence type="ECO:0000256" key="6">
    <source>
        <dbReference type="ARBA" id="ARBA00023186"/>
    </source>
</evidence>
<dbReference type="GO" id="GO:0051082">
    <property type="term" value="F:unfolded protein binding"/>
    <property type="evidence" value="ECO:0007669"/>
    <property type="project" value="TreeGrafter"/>
</dbReference>
<evidence type="ECO:0000256" key="12">
    <source>
        <dbReference type="RuleBase" id="RU004478"/>
    </source>
</evidence>
<comment type="subcellular location">
    <subcellularLocation>
        <location evidence="1 10">Cytoplasm</location>
    </subcellularLocation>
</comment>
<evidence type="ECO:0000313" key="16">
    <source>
        <dbReference type="Proteomes" id="UP000254601"/>
    </source>
</evidence>
<dbReference type="RefSeq" id="WP_072576435.1">
    <property type="nucleotide sequence ID" value="NZ_LWHB01000072.1"/>
</dbReference>
<dbReference type="Pfam" id="PF01025">
    <property type="entry name" value="GrpE"/>
    <property type="match status" value="1"/>
</dbReference>
<comment type="function">
    <text evidence="7 10 11">Participates actively in the response to hyperosmotic and heat shock by preventing the aggregation of stress-denatured proteins, in association with DnaK and GrpE. It is the nucleotide exchange factor for DnaK and may function as a thermosensor. Unfolded proteins bind initially to DnaJ; upon interaction with the DnaJ-bound protein, DnaK hydrolyzes its bound ATP, resulting in the formation of a stable complex. GrpE releases ADP from DnaK; ATP binding to DnaK triggers the release of the substrate protein, thus completing the reaction cycle. Several rounds of ATP-dependent interactions between DnaJ, DnaK and GrpE are required for fully efficient folding.</text>
</comment>
<dbReference type="PROSITE" id="PS01071">
    <property type="entry name" value="GRPE"/>
    <property type="match status" value="1"/>
</dbReference>
<evidence type="ECO:0000256" key="2">
    <source>
        <dbReference type="ARBA" id="ARBA00009054"/>
    </source>
</evidence>
<accession>A0A380MTQ0</accession>